<keyword evidence="3" id="KW-1185">Reference proteome</keyword>
<feature type="domain" description="DinB-like" evidence="1">
    <location>
        <begin position="10"/>
        <end position="152"/>
    </location>
</feature>
<dbReference type="Gene3D" id="1.20.120.450">
    <property type="entry name" value="dinb family like domain"/>
    <property type="match status" value="1"/>
</dbReference>
<dbReference type="Pfam" id="PF12867">
    <property type="entry name" value="DinB_2"/>
    <property type="match status" value="1"/>
</dbReference>
<proteinExistence type="predicted"/>
<gene>
    <name evidence="2" type="ordered locus">BH2001</name>
</gene>
<dbReference type="OrthoDB" id="2374795at2"/>
<evidence type="ECO:0000313" key="3">
    <source>
        <dbReference type="Proteomes" id="UP000001258"/>
    </source>
</evidence>
<dbReference type="eggNOG" id="COG2318">
    <property type="taxonomic scope" value="Bacteria"/>
</dbReference>
<accession>Q9KBC7</accession>
<evidence type="ECO:0000259" key="1">
    <source>
        <dbReference type="Pfam" id="PF12867"/>
    </source>
</evidence>
<dbReference type="InterPro" id="IPR024775">
    <property type="entry name" value="DinB-like"/>
</dbReference>
<dbReference type="HOGENOM" id="CLU_134247_0_0_9"/>
<dbReference type="RefSeq" id="WP_010898159.1">
    <property type="nucleotide sequence ID" value="NC_002570.2"/>
</dbReference>
<evidence type="ECO:0000313" key="2">
    <source>
        <dbReference type="EMBL" id="BAB05720.1"/>
    </source>
</evidence>
<dbReference type="PIR" id="A83900">
    <property type="entry name" value="A83900"/>
</dbReference>
<protein>
    <submittedName>
        <fullName evidence="2">BH2001 protein</fullName>
    </submittedName>
</protein>
<dbReference type="InterPro" id="IPR034660">
    <property type="entry name" value="DinB/YfiT-like"/>
</dbReference>
<sequence length="161" mass="18745">MSQAHHYQSQLRSEITQLVQIVQPLSEEDIYWKPSHEEWSVMEILCHVEEMLFYWADEFVRVVEARGAEWGRGLQDEARLKAVSRAKERELTDVIDGILKAGHHAETQLASLSDEDLALQAPHRNPKFGVKPMSFLVEHFIIEHVQGHIRQIERTLEKRAQ</sequence>
<dbReference type="AlphaFoldDB" id="Q9KBC7"/>
<dbReference type="KEGG" id="bha:BH2001"/>
<name>Q9KBC7_HALH5</name>
<dbReference type="Proteomes" id="UP000001258">
    <property type="component" value="Chromosome"/>
</dbReference>
<reference evidence="2 3" key="1">
    <citation type="journal article" date="2000" name="Nucleic Acids Res.">
        <title>Complete genome sequence of the alkaliphilic bacterium Bacillus halodurans and genomic sequence comparison with Bacillus subtilis.</title>
        <authorList>
            <person name="Takami H."/>
            <person name="Nakasone K."/>
            <person name="Takaki Y."/>
            <person name="Maeno G."/>
            <person name="Sasaki R."/>
            <person name="Masui N."/>
            <person name="Fuji F."/>
            <person name="Hirama C."/>
            <person name="Nakamura Y."/>
            <person name="Ogasawara N."/>
            <person name="Kuhara S."/>
            <person name="Horikoshi K."/>
        </authorList>
    </citation>
    <scope>NUCLEOTIDE SEQUENCE [LARGE SCALE GENOMIC DNA]</scope>
    <source>
        <strain evidence="3">ATCC BAA-125 / DSM 18197 / FERM 7344 / JCM 9153 / C-125</strain>
    </source>
</reference>
<dbReference type="EMBL" id="BA000004">
    <property type="protein sequence ID" value="BAB05720.1"/>
    <property type="molecule type" value="Genomic_DNA"/>
</dbReference>
<dbReference type="STRING" id="272558.gene:10727899"/>
<organism evidence="2 3">
    <name type="scientific">Halalkalibacterium halodurans (strain ATCC BAA-125 / DSM 18197 / FERM 7344 / JCM 9153 / C-125)</name>
    <name type="common">Bacillus halodurans</name>
    <dbReference type="NCBI Taxonomy" id="272558"/>
    <lineage>
        <taxon>Bacteria</taxon>
        <taxon>Bacillati</taxon>
        <taxon>Bacillota</taxon>
        <taxon>Bacilli</taxon>
        <taxon>Bacillales</taxon>
        <taxon>Bacillaceae</taxon>
        <taxon>Halalkalibacterium (ex Joshi et al. 2022)</taxon>
    </lineage>
</organism>
<dbReference type="SUPFAM" id="SSF109854">
    <property type="entry name" value="DinB/YfiT-like putative metalloenzymes"/>
    <property type="match status" value="1"/>
</dbReference>